<proteinExistence type="predicted"/>
<name>A0AAJ6QYV5_9ACAR</name>
<feature type="compositionally biased region" description="Low complexity" evidence="1">
    <location>
        <begin position="146"/>
        <end position="157"/>
    </location>
</feature>
<dbReference type="Proteomes" id="UP000694867">
    <property type="component" value="Unplaced"/>
</dbReference>
<keyword evidence="2" id="KW-0812">Transmembrane</keyword>
<dbReference type="RefSeq" id="XP_003748354.2">
    <property type="nucleotide sequence ID" value="XM_003748306.2"/>
</dbReference>
<protein>
    <submittedName>
        <fullName evidence="4">Uncharacterized protein LOC100906236</fullName>
    </submittedName>
</protein>
<evidence type="ECO:0000313" key="3">
    <source>
        <dbReference type="Proteomes" id="UP000694867"/>
    </source>
</evidence>
<accession>A0AAJ6QYV5</accession>
<sequence length="171" mass="19891">MISVKLFGREGKLSREMRLMKWMQEGALETSEIPYRHDRLGLPRRMSWTLGFTLAVLAFICLLSGAILTAIVFTEVRPPTADENYNRYLGSDYRRIIGPILMIMSLVLIVTGLICVVFRRISHLRDKEYMAIYQQQVYSQRQPDYSSRGPQRPQQRQPDQRSDSMESVSTR</sequence>
<keyword evidence="2" id="KW-0472">Membrane</keyword>
<dbReference type="AlphaFoldDB" id="A0AAJ6QYV5"/>
<feature type="transmembrane region" description="Helical" evidence="2">
    <location>
        <begin position="48"/>
        <end position="76"/>
    </location>
</feature>
<gene>
    <name evidence="4" type="primary">LOC100906236</name>
</gene>
<evidence type="ECO:0000313" key="4">
    <source>
        <dbReference type="RefSeq" id="XP_003748354.2"/>
    </source>
</evidence>
<evidence type="ECO:0000256" key="1">
    <source>
        <dbReference type="SAM" id="MobiDB-lite"/>
    </source>
</evidence>
<keyword evidence="3" id="KW-1185">Reference proteome</keyword>
<evidence type="ECO:0000256" key="2">
    <source>
        <dbReference type="SAM" id="Phobius"/>
    </source>
</evidence>
<dbReference type="GeneID" id="100906236"/>
<feature type="region of interest" description="Disordered" evidence="1">
    <location>
        <begin position="139"/>
        <end position="171"/>
    </location>
</feature>
<dbReference type="KEGG" id="goe:100906236"/>
<feature type="transmembrane region" description="Helical" evidence="2">
    <location>
        <begin position="96"/>
        <end position="118"/>
    </location>
</feature>
<reference evidence="4" key="1">
    <citation type="submission" date="2025-08" db="UniProtKB">
        <authorList>
            <consortium name="RefSeq"/>
        </authorList>
    </citation>
    <scope>IDENTIFICATION</scope>
</reference>
<organism evidence="3 4">
    <name type="scientific">Galendromus occidentalis</name>
    <name type="common">western predatory mite</name>
    <dbReference type="NCBI Taxonomy" id="34638"/>
    <lineage>
        <taxon>Eukaryota</taxon>
        <taxon>Metazoa</taxon>
        <taxon>Ecdysozoa</taxon>
        <taxon>Arthropoda</taxon>
        <taxon>Chelicerata</taxon>
        <taxon>Arachnida</taxon>
        <taxon>Acari</taxon>
        <taxon>Parasitiformes</taxon>
        <taxon>Mesostigmata</taxon>
        <taxon>Gamasina</taxon>
        <taxon>Phytoseioidea</taxon>
        <taxon>Phytoseiidae</taxon>
        <taxon>Typhlodrominae</taxon>
        <taxon>Galendromus</taxon>
    </lineage>
</organism>
<keyword evidence="2" id="KW-1133">Transmembrane helix</keyword>